<keyword evidence="2" id="KW-1015">Disulfide bond</keyword>
<feature type="domain" description="Pectinesterase inhibitor" evidence="6">
    <location>
        <begin position="20"/>
        <end position="162"/>
    </location>
</feature>
<evidence type="ECO:0000313" key="7">
    <source>
        <dbReference type="EMBL" id="KAG6433363.1"/>
    </source>
</evidence>
<organism evidence="7">
    <name type="scientific">Salvia splendens</name>
    <name type="common">Scarlet sage</name>
    <dbReference type="NCBI Taxonomy" id="180675"/>
    <lineage>
        <taxon>Eukaryota</taxon>
        <taxon>Viridiplantae</taxon>
        <taxon>Streptophyta</taxon>
        <taxon>Embryophyta</taxon>
        <taxon>Tracheophyta</taxon>
        <taxon>Spermatophyta</taxon>
        <taxon>Magnoliopsida</taxon>
        <taxon>eudicotyledons</taxon>
        <taxon>Gunneridae</taxon>
        <taxon>Pentapetalae</taxon>
        <taxon>asterids</taxon>
        <taxon>lamiids</taxon>
        <taxon>Lamiales</taxon>
        <taxon>Lamiaceae</taxon>
        <taxon>Nepetoideae</taxon>
        <taxon>Mentheae</taxon>
        <taxon>Salviinae</taxon>
        <taxon>Salvia</taxon>
        <taxon>Salvia subgen. Calosphace</taxon>
        <taxon>core Calosphace</taxon>
    </lineage>
</organism>
<evidence type="ECO:0000259" key="6">
    <source>
        <dbReference type="SMART" id="SM00856"/>
    </source>
</evidence>
<evidence type="ECO:0000256" key="2">
    <source>
        <dbReference type="ARBA" id="ARBA00023157"/>
    </source>
</evidence>
<dbReference type="GO" id="GO:0046910">
    <property type="term" value="F:pectinesterase inhibitor activity"/>
    <property type="evidence" value="ECO:0007669"/>
    <property type="project" value="InterPro"/>
</dbReference>
<feature type="compositionally biased region" description="Basic and acidic residues" evidence="4">
    <location>
        <begin position="175"/>
        <end position="197"/>
    </location>
</feature>
<dbReference type="PANTHER" id="PTHR36710:SF8">
    <property type="entry name" value="PECTINESTERASE INHIBITOR-LIKE"/>
    <property type="match status" value="1"/>
</dbReference>
<dbReference type="Proteomes" id="UP000298416">
    <property type="component" value="Unassembled WGS sequence"/>
</dbReference>
<dbReference type="InterPro" id="IPR035513">
    <property type="entry name" value="Invertase/methylesterase_inhib"/>
</dbReference>
<reference evidence="7" key="2">
    <citation type="submission" date="2020-08" db="EMBL/GenBank/DDBJ databases">
        <title>Plant Genome Project.</title>
        <authorList>
            <person name="Zhang R.-G."/>
        </authorList>
    </citation>
    <scope>NUCLEOTIDE SEQUENCE</scope>
    <source>
        <strain evidence="7">Huo1</strain>
        <tissue evidence="7">Leaf</tissue>
    </source>
</reference>
<dbReference type="NCBIfam" id="TIGR01614">
    <property type="entry name" value="PME_inhib"/>
    <property type="match status" value="1"/>
</dbReference>
<evidence type="ECO:0000313" key="8">
    <source>
        <dbReference type="Proteomes" id="UP000298416"/>
    </source>
</evidence>
<comment type="caution">
    <text evidence="7">The sequence shown here is derived from an EMBL/GenBank/DDBJ whole genome shotgun (WGS) entry which is preliminary data.</text>
</comment>
<dbReference type="InterPro" id="IPR034086">
    <property type="entry name" value="PMEI_plant"/>
</dbReference>
<dbReference type="SUPFAM" id="SSF101148">
    <property type="entry name" value="Plant invertase/pectin methylesterase inhibitor"/>
    <property type="match status" value="1"/>
</dbReference>
<dbReference type="PANTHER" id="PTHR36710">
    <property type="entry name" value="PECTINESTERASE INHIBITOR-LIKE"/>
    <property type="match status" value="1"/>
</dbReference>
<gene>
    <name evidence="7" type="ORF">SASPL_104974</name>
</gene>
<feature type="compositionally biased region" description="Polar residues" evidence="4">
    <location>
        <begin position="244"/>
        <end position="253"/>
    </location>
</feature>
<dbReference type="AlphaFoldDB" id="A0A8X9A9K1"/>
<accession>A0A8X9A9K1</accession>
<dbReference type="SMART" id="SM00856">
    <property type="entry name" value="PMEI"/>
    <property type="match status" value="1"/>
</dbReference>
<feature type="region of interest" description="Disordered" evidence="4">
    <location>
        <begin position="167"/>
        <end position="259"/>
    </location>
</feature>
<evidence type="ECO:0000256" key="3">
    <source>
        <dbReference type="ARBA" id="ARBA00038471"/>
    </source>
</evidence>
<comment type="similarity">
    <text evidence="3">Belongs to the PMEI family.</text>
</comment>
<dbReference type="InterPro" id="IPR052421">
    <property type="entry name" value="PCW_Enzyme_Inhibitor"/>
</dbReference>
<dbReference type="Gene3D" id="1.20.140.40">
    <property type="entry name" value="Invertase/pectin methylesterase inhibitor family protein"/>
    <property type="match status" value="1"/>
</dbReference>
<keyword evidence="8" id="KW-1185">Reference proteome</keyword>
<sequence>MIATMASLSSLLVLLLATSAYACPLNKICNDSKNPDFCYTLLKGHANENVQQIDQFVIDETFNVASSTSSQIQSLLSQTSDPKLKEVYGLCSKYYGAALASLSAAKDRLRSRYFRYVRSAASAVSGDAAAGREAFALAPSRPIPVVGFNAQFEDLANVFVAVSAKNPSYESDQESEGRSEPENQGESERRSEPDPVGHHSPPPKQMEQGPSANPNADAEIELSPILEVEPDDEVLPEKEDNTRRMTTNPSSSDCGAPPFNFPEINDDFERRTKLRHDLPVPPPQRPKGNGVCWLVVGNRRFGCREPDDKTFCYICKCLGLSWFIW</sequence>
<proteinExistence type="inferred from homology"/>
<name>A0A8X9A9K1_SALSN</name>
<evidence type="ECO:0000256" key="5">
    <source>
        <dbReference type="SAM" id="SignalP"/>
    </source>
</evidence>
<evidence type="ECO:0000256" key="1">
    <source>
        <dbReference type="ARBA" id="ARBA00022729"/>
    </source>
</evidence>
<evidence type="ECO:0000256" key="4">
    <source>
        <dbReference type="SAM" id="MobiDB-lite"/>
    </source>
</evidence>
<keyword evidence="1 5" id="KW-0732">Signal</keyword>
<dbReference type="Pfam" id="PF04043">
    <property type="entry name" value="PMEI"/>
    <property type="match status" value="1"/>
</dbReference>
<feature type="chain" id="PRO_5036491549" description="Pectinesterase inhibitor domain-containing protein" evidence="5">
    <location>
        <begin position="23"/>
        <end position="325"/>
    </location>
</feature>
<dbReference type="EMBL" id="PNBA02000002">
    <property type="protein sequence ID" value="KAG6433363.1"/>
    <property type="molecule type" value="Genomic_DNA"/>
</dbReference>
<dbReference type="CDD" id="cd15797">
    <property type="entry name" value="PMEI"/>
    <property type="match status" value="1"/>
</dbReference>
<reference evidence="7" key="1">
    <citation type="submission" date="2018-01" db="EMBL/GenBank/DDBJ databases">
        <authorList>
            <person name="Mao J.F."/>
        </authorList>
    </citation>
    <scope>NUCLEOTIDE SEQUENCE</scope>
    <source>
        <strain evidence="7">Huo1</strain>
        <tissue evidence="7">Leaf</tissue>
    </source>
</reference>
<feature type="signal peptide" evidence="5">
    <location>
        <begin position="1"/>
        <end position="22"/>
    </location>
</feature>
<protein>
    <recommendedName>
        <fullName evidence="6">Pectinesterase inhibitor domain-containing protein</fullName>
    </recommendedName>
</protein>
<dbReference type="InterPro" id="IPR006501">
    <property type="entry name" value="Pectinesterase_inhib_dom"/>
</dbReference>